<dbReference type="GO" id="GO:0016881">
    <property type="term" value="F:acid-amino acid ligase activity"/>
    <property type="evidence" value="ECO:0007669"/>
    <property type="project" value="InterPro"/>
</dbReference>
<dbReference type="EMBL" id="AP019377">
    <property type="protein sequence ID" value="BBH95525.1"/>
    <property type="molecule type" value="Genomic_DNA"/>
</dbReference>
<dbReference type="InterPro" id="IPR013221">
    <property type="entry name" value="Mur_ligase_cen"/>
</dbReference>
<feature type="region of interest" description="Disordered" evidence="2">
    <location>
        <begin position="454"/>
        <end position="496"/>
    </location>
</feature>
<comment type="subunit">
    <text evidence="1">Forms a heterodimer with GatD.</text>
</comment>
<comment type="pathway">
    <text evidence="1">Cell wall biogenesis; peptidoglycan biosynthesis.</text>
</comment>
<feature type="compositionally biased region" description="Low complexity" evidence="2">
    <location>
        <begin position="470"/>
        <end position="496"/>
    </location>
</feature>
<comment type="catalytic activity">
    <reaction evidence="1">
        <text>beta-D-GlcNAc-(1-&gt;4)-Mur2Ac(oyl-L-Ala-gamma-D-Glu-L-Lys-D-Ala-D-Ala)-di-trans,octa-cis-undecaprenyl diphosphate + ATP = beta-D-GlcNAc-(1-&gt;4)-Mur2Ac(oyl-L-Ala-gamma-D-O-P-Glu-L-Lys-D-Ala-D-Ala)-di-trans,octa-cis-undecaprenyl diphosphate + ADP</text>
        <dbReference type="Rhea" id="RHEA:59488"/>
        <dbReference type="ChEBI" id="CHEBI:30616"/>
        <dbReference type="ChEBI" id="CHEBI:60033"/>
        <dbReference type="ChEBI" id="CHEBI:143132"/>
        <dbReference type="ChEBI" id="CHEBI:456216"/>
    </reaction>
</comment>
<sequence>MTGAARAGQRSRKRRLSLRAALAVVSGRAAGALSRRLRLGGGTSIVGLVAQRLYPDIIRHLAAQLEYGSVLITGTNGKTTTSGFLAAILRDAGLRVWRNREGANLLRGVAGALVVRALPNGNLRRAGQAISVFEIDEAVMPQAARLLEPRAVVFVNLFRDQLDRYGEVESVASRWRQMVKELPETTTLVLNADDPTTASLGELARGPVLYFGLEDLSLDLSSQNGQGTPGAYQAVDSRSCVRCGSDYQYSARFYSHMGHYQCPHCGLGRPAPSVRAVQVRQDSFDRLRVTVETPLHEGEIVIPLPGLYNVYNALAAITAAQALGISWEPIVSGIEQFKPAFGRGERVQVAGRTLRLLLAKNPTGLNEVLRTLFSEGTPRHVLFVLNDNIADGRDVSWIWDVDFERAKGLVASLTVAGTRAFDLALRLKYAGFTPEEMTIIPSTPLRALQAITASQPRGRKGRGRIKDQSQQRQTATATTSATATSEAVESAAARRVTGPSPAGYGLATALDQAIEQTPVGETLFIVPTYTGLLEIHRELERRGLTPHFWEGRD</sequence>
<dbReference type="GO" id="GO:0008270">
    <property type="term" value="F:zinc ion binding"/>
    <property type="evidence" value="ECO:0007669"/>
    <property type="project" value="UniProtKB-UniRule"/>
</dbReference>
<dbReference type="GO" id="GO:0008360">
    <property type="term" value="P:regulation of cell shape"/>
    <property type="evidence" value="ECO:0007669"/>
    <property type="project" value="UniProtKB-KW"/>
</dbReference>
<keyword evidence="1" id="KW-0436">Ligase</keyword>
<dbReference type="SUPFAM" id="SSF53623">
    <property type="entry name" value="MurD-like peptide ligases, catalytic domain"/>
    <property type="match status" value="1"/>
</dbReference>
<dbReference type="GO" id="GO:0140282">
    <property type="term" value="F:carbon-nitrogen ligase activity on lipid II"/>
    <property type="evidence" value="ECO:0007669"/>
    <property type="project" value="UniProtKB-UniRule"/>
</dbReference>
<protein>
    <recommendedName>
        <fullName evidence="1">Lipid II isoglutaminyl synthase (glutamine-hydrolyzing) subunit MurT</fullName>
        <ecNumber evidence="1">6.3.5.13</ecNumber>
    </recommendedName>
</protein>
<dbReference type="Pfam" id="PF08245">
    <property type="entry name" value="Mur_ligase_M"/>
    <property type="match status" value="1"/>
</dbReference>
<feature type="domain" description="Lipid II isoglutaminyl synthase (glutamine-hydrolyzing) subunit MurT C-terminal" evidence="4">
    <location>
        <begin position="358"/>
        <end position="442"/>
    </location>
</feature>
<dbReference type="EC" id="6.3.5.13" evidence="1"/>
<dbReference type="HAMAP" id="MF_02214">
    <property type="entry name" value="Lipid_II_synth_MurT"/>
    <property type="match status" value="1"/>
</dbReference>
<feature type="domain" description="Mur ligase central" evidence="3">
    <location>
        <begin position="72"/>
        <end position="222"/>
    </location>
</feature>
<dbReference type="GO" id="GO:0005524">
    <property type="term" value="F:ATP binding"/>
    <property type="evidence" value="ECO:0007669"/>
    <property type="project" value="UniProtKB-UniRule"/>
</dbReference>
<feature type="binding site" evidence="1">
    <location>
        <position position="262"/>
    </location>
    <ligand>
        <name>Zn(2+)</name>
        <dbReference type="ChEBI" id="CHEBI:29105"/>
    </ligand>
</feature>
<dbReference type="InterPro" id="IPR043703">
    <property type="entry name" value="Lipid_II_synth_MurT"/>
</dbReference>
<keyword evidence="1" id="KW-0479">Metal-binding</keyword>
<keyword evidence="1" id="KW-0961">Cell wall biogenesis/degradation</keyword>
<dbReference type="GO" id="GO:0009252">
    <property type="term" value="P:peptidoglycan biosynthetic process"/>
    <property type="evidence" value="ECO:0007669"/>
    <property type="project" value="UniProtKB-UniRule"/>
</dbReference>
<dbReference type="InterPro" id="IPR013564">
    <property type="entry name" value="MurT_C"/>
</dbReference>
<feature type="binding site" evidence="1">
    <location>
        <position position="265"/>
    </location>
    <ligand>
        <name>Zn(2+)</name>
        <dbReference type="ChEBI" id="CHEBI:29105"/>
    </ligand>
</feature>
<dbReference type="UniPathway" id="UPA00219"/>
<name>A0A455T7V5_9CHLR</name>
<accession>A0A455T7V5</accession>
<dbReference type="InterPro" id="IPR036565">
    <property type="entry name" value="Mur-like_cat_sf"/>
</dbReference>
<dbReference type="PANTHER" id="PTHR23135">
    <property type="entry name" value="MUR LIGASE FAMILY MEMBER"/>
    <property type="match status" value="1"/>
</dbReference>
<comment type="catalytic activity">
    <reaction evidence="1">
        <text>beta-D-GlcNAc-(1-&gt;4)-Mur2Ac(oyl-L-Ala-gamma-D-O-P-Glu-L-Lys-D-Ala-D-Ala)-di-trans,octa-cis-undecaprenyl diphosphate + NH4(+) = beta-D-GlcNAc-(1-&gt;4)-Mur2Ac(oyl-L-Ala-D-isoglutaminyl-L-Lys-D-Ala-D-Ala)-di-trans,octa-cis-undecaprenyl diphosphate + phosphate + H(+)</text>
        <dbReference type="Rhea" id="RHEA:57932"/>
        <dbReference type="ChEBI" id="CHEBI:15378"/>
        <dbReference type="ChEBI" id="CHEBI:28938"/>
        <dbReference type="ChEBI" id="CHEBI:43474"/>
        <dbReference type="ChEBI" id="CHEBI:62233"/>
        <dbReference type="ChEBI" id="CHEBI:143132"/>
    </reaction>
</comment>
<keyword evidence="1" id="KW-0862">Zinc</keyword>
<evidence type="ECO:0000259" key="4">
    <source>
        <dbReference type="Pfam" id="PF08353"/>
    </source>
</evidence>
<dbReference type="GO" id="GO:0071555">
    <property type="term" value="P:cell wall organization"/>
    <property type="evidence" value="ECO:0007669"/>
    <property type="project" value="UniProtKB-KW"/>
</dbReference>
<comment type="similarity">
    <text evidence="1">Belongs to the MurCDEF family. MurT subfamily.</text>
</comment>
<feature type="binding site" evidence="1">
    <location>
        <position position="243"/>
    </location>
    <ligand>
        <name>Zn(2+)</name>
        <dbReference type="ChEBI" id="CHEBI:29105"/>
    </ligand>
</feature>
<comment type="catalytic activity">
    <reaction evidence="1">
        <text>beta-D-GlcNAc-(1-&gt;4)-Mur2Ac(oyl-L-Ala-gamma-D-Glu-L-Lys-D-Ala-D-Ala)-di-trans,octa-cis-undecaprenyl diphosphate + L-glutamine + ATP + H2O = beta-D-GlcNAc-(1-&gt;4)-Mur2Ac(oyl-L-Ala-D-isoglutaminyl-L-Lys-D-Ala-D-Ala)-di-trans,octa-cis-undecaprenyl diphosphate + L-glutamate + ADP + phosphate + H(+)</text>
        <dbReference type="Rhea" id="RHEA:57928"/>
        <dbReference type="ChEBI" id="CHEBI:15377"/>
        <dbReference type="ChEBI" id="CHEBI:15378"/>
        <dbReference type="ChEBI" id="CHEBI:29985"/>
        <dbReference type="ChEBI" id="CHEBI:30616"/>
        <dbReference type="ChEBI" id="CHEBI:43474"/>
        <dbReference type="ChEBI" id="CHEBI:58359"/>
        <dbReference type="ChEBI" id="CHEBI:60033"/>
        <dbReference type="ChEBI" id="CHEBI:62233"/>
        <dbReference type="ChEBI" id="CHEBI:456216"/>
        <dbReference type="EC" id="6.3.5.13"/>
    </reaction>
</comment>
<dbReference type="Pfam" id="PF08353">
    <property type="entry name" value="MurT_C"/>
    <property type="match status" value="1"/>
</dbReference>
<feature type="binding site" evidence="1">
    <location>
        <position position="240"/>
    </location>
    <ligand>
        <name>Zn(2+)</name>
        <dbReference type="ChEBI" id="CHEBI:29105"/>
    </ligand>
</feature>
<evidence type="ECO:0000259" key="3">
    <source>
        <dbReference type="Pfam" id="PF08245"/>
    </source>
</evidence>
<gene>
    <name evidence="1" type="primary">murT</name>
    <name evidence="5" type="ORF">KTA_37240</name>
</gene>
<proteinExistence type="inferred from homology"/>
<feature type="active site" evidence="1">
    <location>
        <position position="394"/>
    </location>
</feature>
<keyword evidence="1" id="KW-0547">Nucleotide-binding</keyword>
<reference evidence="5" key="1">
    <citation type="submission" date="2018-12" db="EMBL/GenBank/DDBJ databases">
        <title>Novel natural products biosynthetic potential of the class Ktedonobacteria.</title>
        <authorList>
            <person name="Zheng Y."/>
            <person name="Saitou A."/>
            <person name="Wang C.M."/>
            <person name="Toyoda A."/>
            <person name="Minakuchi Y."/>
            <person name="Sekiguchi Y."/>
            <person name="Ueda K."/>
            <person name="Takano H."/>
            <person name="Sakai Y."/>
            <person name="Yokota A."/>
            <person name="Yabe S."/>
        </authorList>
    </citation>
    <scope>NUCLEOTIDE SEQUENCE</scope>
    <source>
        <strain evidence="5">A3-2</strain>
    </source>
</reference>
<comment type="function">
    <text evidence="1">The lipid II isoglutaminyl synthase complex catalyzes the formation of alpha-D-isoglutamine in the cell wall lipid II stem peptide. The MurT subunit catalyzes the ATP-dependent amidation of D-glutamate residue of lipid II, converting it to an isoglutamine residue.</text>
</comment>
<dbReference type="Gene3D" id="3.40.1190.10">
    <property type="entry name" value="Mur-like, catalytic domain"/>
    <property type="match status" value="1"/>
</dbReference>
<dbReference type="PANTHER" id="PTHR23135:SF7">
    <property type="entry name" value="LIPID II ISOGLUTAMINYL SYNTHASE (GLUTAMINE-HYDROLYZING) SUBUNIT MURT"/>
    <property type="match status" value="1"/>
</dbReference>
<organism evidence="5">
    <name type="scientific">Thermogemmatispora argillosa</name>
    <dbReference type="NCBI Taxonomy" id="2045280"/>
    <lineage>
        <taxon>Bacteria</taxon>
        <taxon>Bacillati</taxon>
        <taxon>Chloroflexota</taxon>
        <taxon>Ktedonobacteria</taxon>
        <taxon>Thermogemmatisporales</taxon>
        <taxon>Thermogemmatisporaceae</taxon>
        <taxon>Thermogemmatispora</taxon>
    </lineage>
</organism>
<keyword evidence="1" id="KW-0573">Peptidoglycan synthesis</keyword>
<evidence type="ECO:0000313" key="5">
    <source>
        <dbReference type="EMBL" id="BBH95525.1"/>
    </source>
</evidence>
<keyword evidence="1" id="KW-0067">ATP-binding</keyword>
<evidence type="ECO:0000256" key="1">
    <source>
        <dbReference type="HAMAP-Rule" id="MF_02214"/>
    </source>
</evidence>
<dbReference type="AlphaFoldDB" id="A0A455T7V5"/>
<keyword evidence="1" id="KW-0133">Cell shape</keyword>
<evidence type="ECO:0000256" key="2">
    <source>
        <dbReference type="SAM" id="MobiDB-lite"/>
    </source>
</evidence>